<name>A0AAV5V1U6_9BILA</name>
<dbReference type="EMBL" id="BTSY01000002">
    <property type="protein sequence ID" value="GMT13301.1"/>
    <property type="molecule type" value="Genomic_DNA"/>
</dbReference>
<protein>
    <submittedName>
        <fullName evidence="1">Uncharacterized protein</fullName>
    </submittedName>
</protein>
<organism evidence="1 2">
    <name type="scientific">Pristionchus fissidentatus</name>
    <dbReference type="NCBI Taxonomy" id="1538716"/>
    <lineage>
        <taxon>Eukaryota</taxon>
        <taxon>Metazoa</taxon>
        <taxon>Ecdysozoa</taxon>
        <taxon>Nematoda</taxon>
        <taxon>Chromadorea</taxon>
        <taxon>Rhabditida</taxon>
        <taxon>Rhabditina</taxon>
        <taxon>Diplogasteromorpha</taxon>
        <taxon>Diplogasteroidea</taxon>
        <taxon>Neodiplogasteridae</taxon>
        <taxon>Pristionchus</taxon>
    </lineage>
</organism>
<keyword evidence="2" id="KW-1185">Reference proteome</keyword>
<feature type="non-terminal residue" evidence="1">
    <location>
        <position position="1"/>
    </location>
</feature>
<evidence type="ECO:0000313" key="1">
    <source>
        <dbReference type="EMBL" id="GMT13301.1"/>
    </source>
</evidence>
<reference evidence="1" key="1">
    <citation type="submission" date="2023-10" db="EMBL/GenBank/DDBJ databases">
        <title>Genome assembly of Pristionchus species.</title>
        <authorList>
            <person name="Yoshida K."/>
            <person name="Sommer R.J."/>
        </authorList>
    </citation>
    <scope>NUCLEOTIDE SEQUENCE</scope>
    <source>
        <strain evidence="1">RS5133</strain>
    </source>
</reference>
<dbReference type="AlphaFoldDB" id="A0AAV5V1U6"/>
<comment type="caution">
    <text evidence="1">The sequence shown here is derived from an EMBL/GenBank/DDBJ whole genome shotgun (WGS) entry which is preliminary data.</text>
</comment>
<dbReference type="Proteomes" id="UP001432322">
    <property type="component" value="Unassembled WGS sequence"/>
</dbReference>
<proteinExistence type="predicted"/>
<gene>
    <name evidence="1" type="ORF">PFISCL1PPCAC_4598</name>
</gene>
<accession>A0AAV5V1U6</accession>
<sequence length="103" mass="11508">PPRVLLRSGHGQLFLKCVFGKNIAEFISDYTFHACIVRQPICGKIVLHLSFVHDIDENGSHPHTAVRNSRKHLPVCRSRKEVFGIGEHVVDSEVEAVVNTLAI</sequence>
<evidence type="ECO:0000313" key="2">
    <source>
        <dbReference type="Proteomes" id="UP001432322"/>
    </source>
</evidence>